<proteinExistence type="predicted"/>
<keyword evidence="2" id="KW-1185">Reference proteome</keyword>
<organism evidence="1 2">
    <name type="scientific">Punica granatum</name>
    <name type="common">Pomegranate</name>
    <dbReference type="NCBI Taxonomy" id="22663"/>
    <lineage>
        <taxon>Eukaryota</taxon>
        <taxon>Viridiplantae</taxon>
        <taxon>Streptophyta</taxon>
        <taxon>Embryophyta</taxon>
        <taxon>Tracheophyta</taxon>
        <taxon>Spermatophyta</taxon>
        <taxon>Magnoliopsida</taxon>
        <taxon>eudicotyledons</taxon>
        <taxon>Gunneridae</taxon>
        <taxon>Pentapetalae</taxon>
        <taxon>rosids</taxon>
        <taxon>malvids</taxon>
        <taxon>Myrtales</taxon>
        <taxon>Lythraceae</taxon>
        <taxon>Punica</taxon>
    </lineage>
</organism>
<dbReference type="Proteomes" id="UP000233551">
    <property type="component" value="Unassembled WGS sequence"/>
</dbReference>
<evidence type="ECO:0000313" key="2">
    <source>
        <dbReference type="Proteomes" id="UP000233551"/>
    </source>
</evidence>
<dbReference type="AlphaFoldDB" id="A0A2I0HT99"/>
<evidence type="ECO:0000313" key="1">
    <source>
        <dbReference type="EMBL" id="PKI34939.1"/>
    </source>
</evidence>
<gene>
    <name evidence="1" type="ORF">CRG98_044645</name>
</gene>
<dbReference type="EMBL" id="PGOL01005540">
    <property type="protein sequence ID" value="PKI34939.1"/>
    <property type="molecule type" value="Genomic_DNA"/>
</dbReference>
<reference evidence="1 2" key="1">
    <citation type="submission" date="2017-11" db="EMBL/GenBank/DDBJ databases">
        <title>De-novo sequencing of pomegranate (Punica granatum L.) genome.</title>
        <authorList>
            <person name="Akparov Z."/>
            <person name="Amiraslanov A."/>
            <person name="Hajiyeva S."/>
            <person name="Abbasov M."/>
            <person name="Kaur K."/>
            <person name="Hamwieh A."/>
            <person name="Solovyev V."/>
            <person name="Salamov A."/>
            <person name="Braich B."/>
            <person name="Kosarev P."/>
            <person name="Mahmoud A."/>
            <person name="Hajiyev E."/>
            <person name="Babayeva S."/>
            <person name="Izzatullayeva V."/>
            <person name="Mammadov A."/>
            <person name="Mammadov A."/>
            <person name="Sharifova S."/>
            <person name="Ojaghi J."/>
            <person name="Eynullazada K."/>
            <person name="Bayramov B."/>
            <person name="Abdulazimova A."/>
            <person name="Shahmuradov I."/>
        </authorList>
    </citation>
    <scope>NUCLEOTIDE SEQUENCE [LARGE SCALE GENOMIC DNA]</scope>
    <source>
        <strain evidence="2">cv. AG2017</strain>
        <tissue evidence="1">Leaf</tissue>
    </source>
</reference>
<name>A0A2I0HT99_PUNGR</name>
<sequence length="119" mass="12247">MALNANVLISSSNHIATDLLYPRVKTFRQDFARSNYYYQISRTAIARSQISFLLVSLLLAAAALPSHSQSTGTGVTTNSIPVNVTGVVLDVTGGVLGGTLGGVVSGAVGSLTPAGVNVR</sequence>
<comment type="caution">
    <text evidence="1">The sequence shown here is derived from an EMBL/GenBank/DDBJ whole genome shotgun (WGS) entry which is preliminary data.</text>
</comment>
<accession>A0A2I0HT99</accession>
<protein>
    <submittedName>
        <fullName evidence="1">Uncharacterized protein</fullName>
    </submittedName>
</protein>